<sequence length="39" mass="4495">MMANSNDKNEIIIIGGASHNNFHIDLYILNFYFNINGCY</sequence>
<reference evidence="1" key="1">
    <citation type="submission" date="2021-03" db="EMBL/GenBank/DDBJ databases">
        <title>Molecular epidemiology and mechanisms of colistin and carbapenem resistance in Enterobacteriaceae from clinical isolates, the environment and porcine samples in Pretoria, South Africa.</title>
        <authorList>
            <person name="Bogoshi D."/>
            <person name="Mbelle N.M."/>
            <person name="Naidoo V."/>
            <person name="Osei Sekyere J."/>
        </authorList>
    </citation>
    <scope>NUCLEOTIDE SEQUENCE</scope>
    <source>
        <strain evidence="1">ESB009</strain>
    </source>
</reference>
<proteinExistence type="predicted"/>
<evidence type="ECO:0000313" key="1">
    <source>
        <dbReference type="EMBL" id="MBO1919929.1"/>
    </source>
</evidence>
<organism evidence="1">
    <name type="scientific">Staphylococcus xylosus</name>
    <dbReference type="NCBI Taxonomy" id="1288"/>
    <lineage>
        <taxon>Bacteria</taxon>
        <taxon>Bacillati</taxon>
        <taxon>Bacillota</taxon>
        <taxon>Bacilli</taxon>
        <taxon>Bacillales</taxon>
        <taxon>Staphylococcaceae</taxon>
        <taxon>Staphylococcus</taxon>
    </lineage>
</organism>
<accession>A0A939SS14</accession>
<comment type="caution">
    <text evidence="1">The sequence shown here is derived from an EMBL/GenBank/DDBJ whole genome shotgun (WGS) entry which is preliminary data.</text>
</comment>
<gene>
    <name evidence="1" type="ORF">J4710_06255</name>
</gene>
<name>A0A939SS14_STAXY</name>
<dbReference type="EMBL" id="JAGETT010000032">
    <property type="protein sequence ID" value="MBO1919929.1"/>
    <property type="molecule type" value="Genomic_DNA"/>
</dbReference>
<dbReference type="AlphaFoldDB" id="A0A939SS14"/>
<protein>
    <submittedName>
        <fullName evidence="1">Uncharacterized protein</fullName>
    </submittedName>
</protein>